<gene>
    <name evidence="1" type="ORF">SOCE836_053080</name>
</gene>
<reference evidence="1 2" key="1">
    <citation type="submission" date="2015-09" db="EMBL/GenBank/DDBJ databases">
        <title>Sorangium comparison.</title>
        <authorList>
            <person name="Zaburannyi N."/>
            <person name="Bunk B."/>
            <person name="Overmann J."/>
            <person name="Mueller R."/>
        </authorList>
    </citation>
    <scope>NUCLEOTIDE SEQUENCE [LARGE SCALE GENOMIC DNA]</scope>
    <source>
        <strain evidence="1 2">So ce836</strain>
    </source>
</reference>
<accession>A0A4P2QSA3</accession>
<name>A0A4P2QSA3_SORCE</name>
<evidence type="ECO:0000313" key="2">
    <source>
        <dbReference type="Proteomes" id="UP000295497"/>
    </source>
</evidence>
<dbReference type="EMBL" id="CP012672">
    <property type="protein sequence ID" value="AUX33154.1"/>
    <property type="molecule type" value="Genomic_DNA"/>
</dbReference>
<protein>
    <recommendedName>
        <fullName evidence="3">IraD/Gp25-like domain-containing protein</fullName>
    </recommendedName>
</protein>
<dbReference type="SUPFAM" id="SSF160719">
    <property type="entry name" value="gpW/gp25-like"/>
    <property type="match status" value="1"/>
</dbReference>
<evidence type="ECO:0008006" key="3">
    <source>
        <dbReference type="Google" id="ProtNLM"/>
    </source>
</evidence>
<dbReference type="Gene3D" id="3.10.450.40">
    <property type="match status" value="1"/>
</dbReference>
<dbReference type="Proteomes" id="UP000295497">
    <property type="component" value="Chromosome"/>
</dbReference>
<organism evidence="1 2">
    <name type="scientific">Sorangium cellulosum</name>
    <name type="common">Polyangium cellulosum</name>
    <dbReference type="NCBI Taxonomy" id="56"/>
    <lineage>
        <taxon>Bacteria</taxon>
        <taxon>Pseudomonadati</taxon>
        <taxon>Myxococcota</taxon>
        <taxon>Polyangia</taxon>
        <taxon>Polyangiales</taxon>
        <taxon>Polyangiaceae</taxon>
        <taxon>Sorangium</taxon>
    </lineage>
</organism>
<evidence type="ECO:0000313" key="1">
    <source>
        <dbReference type="EMBL" id="AUX33154.1"/>
    </source>
</evidence>
<proteinExistence type="predicted"/>
<dbReference type="AlphaFoldDB" id="A0A4P2QSA3"/>
<dbReference type="RefSeq" id="WP_129576621.1">
    <property type="nucleotide sequence ID" value="NZ_CP012672.1"/>
</dbReference>
<sequence length="127" mass="13717">MSAYGESINIDSPTFRRTRDPARIIAQAIEMRLSTRRGTYIDDPDYGLLIDDLLLDAAPAGRRARLAAEIAGEIEKDERVESATVTLAAESNGGVSFAADVTLVDGQEFPLTISIHDLTVDVILRGA</sequence>